<dbReference type="GO" id="GO:0009055">
    <property type="term" value="F:electron transfer activity"/>
    <property type="evidence" value="ECO:0007669"/>
    <property type="project" value="InterPro"/>
</dbReference>
<dbReference type="InterPro" id="IPR002321">
    <property type="entry name" value="Cyt_c_II"/>
</dbReference>
<dbReference type="PATRIC" id="fig|1454001.3.peg.2391"/>
<dbReference type="PROSITE" id="PS51009">
    <property type="entry name" value="CYTCII"/>
    <property type="match status" value="1"/>
</dbReference>
<dbReference type="STRING" id="1454001.AW08_02346"/>
<proteinExistence type="predicted"/>
<dbReference type="InterPro" id="IPR010980">
    <property type="entry name" value="Cyt_c/b562"/>
</dbReference>
<dbReference type="EMBL" id="JFAX01000013">
    <property type="protein sequence ID" value="EXI66763.1"/>
    <property type="molecule type" value="Genomic_DNA"/>
</dbReference>
<organism evidence="2 3">
    <name type="scientific">Candidatus Accumulibacter adjunctus</name>
    <dbReference type="NCBI Taxonomy" id="1454001"/>
    <lineage>
        <taxon>Bacteria</taxon>
        <taxon>Pseudomonadati</taxon>
        <taxon>Pseudomonadota</taxon>
        <taxon>Betaproteobacteria</taxon>
        <taxon>Candidatus Accumulibacter</taxon>
    </lineage>
</organism>
<evidence type="ECO:0008006" key="4">
    <source>
        <dbReference type="Google" id="ProtNLM"/>
    </source>
</evidence>
<keyword evidence="1" id="KW-0732">Signal</keyword>
<comment type="caution">
    <text evidence="2">The sequence shown here is derived from an EMBL/GenBank/DDBJ whole genome shotgun (WGS) entry which is preliminary data.</text>
</comment>
<accession>A0A011MAJ8</accession>
<dbReference type="GO" id="GO:0005506">
    <property type="term" value="F:iron ion binding"/>
    <property type="evidence" value="ECO:0007669"/>
    <property type="project" value="InterPro"/>
</dbReference>
<gene>
    <name evidence="2" type="ORF">AW08_02346</name>
</gene>
<feature type="signal peptide" evidence="1">
    <location>
        <begin position="1"/>
        <end position="18"/>
    </location>
</feature>
<dbReference type="Gene3D" id="1.20.120.10">
    <property type="entry name" value="Cytochrome c/b562"/>
    <property type="match status" value="1"/>
</dbReference>
<keyword evidence="3" id="KW-1185">Reference proteome</keyword>
<dbReference type="GO" id="GO:0020037">
    <property type="term" value="F:heme binding"/>
    <property type="evidence" value="ECO:0007669"/>
    <property type="project" value="InterPro"/>
</dbReference>
<dbReference type="Proteomes" id="UP000020218">
    <property type="component" value="Unassembled WGS sequence"/>
</dbReference>
<sequence length="142" mass="14782">MKTLLFGLLALLVGSAHAADDARVLAPMPAAAEANLRSEMRASLLALNEILALVAAGQLREAAAVAERELGVSAMGKHRSQPFTARPGPHMPPSMHAIGIDGHRAASEFARVAASGDREQTVAALPTLTAACVACHLGYRLR</sequence>
<evidence type="ECO:0000313" key="3">
    <source>
        <dbReference type="Proteomes" id="UP000020218"/>
    </source>
</evidence>
<reference evidence="2" key="1">
    <citation type="submission" date="2014-02" db="EMBL/GenBank/DDBJ databases">
        <title>Expanding our view of genomic diversity in Candidatus Accumulibacter clades.</title>
        <authorList>
            <person name="Skennerton C.T."/>
            <person name="Barr J.J."/>
            <person name="Slater F.R."/>
            <person name="Bond P.L."/>
            <person name="Tyson G.W."/>
        </authorList>
    </citation>
    <scope>NUCLEOTIDE SEQUENCE [LARGE SCALE GENOMIC DNA]</scope>
</reference>
<dbReference type="AlphaFoldDB" id="A0A011MAJ8"/>
<feature type="chain" id="PRO_5001462030" description="Cytochrome C" evidence="1">
    <location>
        <begin position="19"/>
        <end position="142"/>
    </location>
</feature>
<dbReference type="SUPFAM" id="SSF47175">
    <property type="entry name" value="Cytochromes"/>
    <property type="match status" value="1"/>
</dbReference>
<evidence type="ECO:0000256" key="1">
    <source>
        <dbReference type="SAM" id="SignalP"/>
    </source>
</evidence>
<evidence type="ECO:0000313" key="2">
    <source>
        <dbReference type="EMBL" id="EXI66763.1"/>
    </source>
</evidence>
<protein>
    <recommendedName>
        <fullName evidence="4">Cytochrome C</fullName>
    </recommendedName>
</protein>
<name>A0A011MAJ8_9PROT</name>
<dbReference type="GO" id="GO:0022900">
    <property type="term" value="P:electron transport chain"/>
    <property type="evidence" value="ECO:0007669"/>
    <property type="project" value="InterPro"/>
</dbReference>